<dbReference type="Gene3D" id="3.40.47.10">
    <property type="match status" value="2"/>
</dbReference>
<protein>
    <submittedName>
        <fullName evidence="10">SDR family oxidoreductase</fullName>
    </submittedName>
</protein>
<dbReference type="InterPro" id="IPR032821">
    <property type="entry name" value="PKS_assoc"/>
</dbReference>
<dbReference type="InterPro" id="IPR014031">
    <property type="entry name" value="Ketoacyl_synth_C"/>
</dbReference>
<sequence length="1556" mass="164702">MTARSIAVVGMGVRLPGARDTSAFWELLNRPHDAFSEPGARYRLADFHSPDRRTADRTYSRVAGFIHDSVPPARDEPLEVVWLRDCARQATAGVRVEGATRVSCVVGAWPGGSQALMQSVLLDSVARRLPGQEAEVRRLLAEVLPYARTGCLEAPDAVRAALAPVLSAEPTVWTVDTACSSSLYAIDLAAKQLRTGQSELALCGGVSVLEPTMSVLFSAIGGLSATGRLRALDAAADGTLFSDAAVLLAVKTLARARADGDRVLGVLAGFGGAGDGRGRSMAAPNPHGQARAVRRARQERGLTPDAVDWVVAHATGTRAGDGAEISALSAESPAAGWACTATKSLVGHAGWAAGAASVVHVLLALDRGAIPAQQHFDEPARPLGRLRVPDTPRPWPRNASRPRVAGVSAFGFGGTNGHLLVADPAPTAPAPAPVTWPSSALPDDLVLLAWSARLPGAPDTESVRSWLAGQGPAPDAEFGDEVPDFATVALPAPTVRAVDRAQTLALEVAHRFTAEHGEPWADVRERTGVIAAHSGVPVALRDYALRCHADLLGNALRAHPSASTALDDLLDEVRARTPRAGPDAMPGVLPNVIPSRLAARYDLHGGSICVDTGTTSAATAFSVAAHYLATGELRLALVLAVDAGALHPSRTAAAAAAVPRQGAFLLALARATTAREHGWPVTARLAAPAPIGDDSAGPAGEFHAARDAVRLLASLSTAPGEPPTVRLPGAPPLKPPATAPLTVRHTSTLRPAPWQDTAPPRPAPPRNTLILTDHTPTATDLTRPAPPHGWTVLCTAPDAPRSLRPGTAQDLERAVEQAAGHVRVISRPGAAWPSRPSAGNSTLHEVLFQALRHGLRRRLSGSLGALALCPPDHPHAALLTALDPALLADHPGLPVRVVVCDTTVEDGLDRLAREWHSADAARAVWYVQGQRHRRRLVPAPLPAPGPLPPLSAVVASGGTGGVTTALLTALATGPTPPDVWLLGTTDVSALPAELLTATEAELPSLRAAFIARALRVGTGGVREAARYADRLLAGRRAARHLDRLRDAFGEARVHYLPCDITDADACAAAAREVAARHAGIDLFLHAATRSRTAPLDRKAPADFRLVRDVKILGYHHLRTAFADLDPRLWCNIASVAAVQPLRGEIDYGPANAYLSAVPHHLSTVREITLGFPLWRDSGYFASRPALIGQIVDGGRLTGISDTEGIAHFLAALAPHPTPSGVYLGARERDLMRTEQPGLLDDDPSPQWRRTLDPGQPDTPRSGAFLTSTPRRPGDGCATWDIDLAPDHHTYLVHHTVHGEPTVPGTFLLAAAVEAALALRPGCAPTALLDASFEVFVRPSTTRATRRYTLTAHPGQDPDDDTVLVELHGTTRLRGHVLPRRRHFTVRVAFTQAPATHRQTPRHPTETATPLPPDPYYFADSPVHLTGLFANTRRWRNTPTGPTALWRPPGTAYEDHPVLRRLPLPALLLCATLRTRTLVPDAEQRRDVVAPRRIARIDLPVPANDHTLSIAYPHGITTHHSPAEDTYTALAPDGTLLLRVTGFEGASLRTTRSAGTT</sequence>
<dbReference type="InterPro" id="IPR016039">
    <property type="entry name" value="Thiolase-like"/>
</dbReference>
<dbReference type="PANTHER" id="PTHR43775">
    <property type="entry name" value="FATTY ACID SYNTHASE"/>
    <property type="match status" value="1"/>
</dbReference>
<dbReference type="PANTHER" id="PTHR43775:SF51">
    <property type="entry name" value="INACTIVE PHENOLPHTHIOCEROL SYNTHESIS POLYKETIDE SYNTHASE TYPE I PKS1-RELATED"/>
    <property type="match status" value="1"/>
</dbReference>
<dbReference type="Pfam" id="PF08659">
    <property type="entry name" value="KR"/>
    <property type="match status" value="1"/>
</dbReference>
<dbReference type="InterPro" id="IPR036291">
    <property type="entry name" value="NAD(P)-bd_dom_sf"/>
</dbReference>
<feature type="domain" description="Ketosynthase family 3 (KS3)" evidence="8">
    <location>
        <begin position="3"/>
        <end position="423"/>
    </location>
</feature>
<keyword evidence="11" id="KW-1185">Reference proteome</keyword>
<accession>A0A7H0IQ31</accession>
<dbReference type="SUPFAM" id="SSF51735">
    <property type="entry name" value="NAD(P)-binding Rossmann-fold domains"/>
    <property type="match status" value="2"/>
</dbReference>
<dbReference type="Pfam" id="PF00109">
    <property type="entry name" value="ketoacyl-synt"/>
    <property type="match status" value="3"/>
</dbReference>
<dbReference type="InterPro" id="IPR014030">
    <property type="entry name" value="Ketoacyl_synth_N"/>
</dbReference>
<dbReference type="GO" id="GO:0006633">
    <property type="term" value="P:fatty acid biosynthetic process"/>
    <property type="evidence" value="ECO:0007669"/>
    <property type="project" value="TreeGrafter"/>
</dbReference>
<dbReference type="InterPro" id="IPR050091">
    <property type="entry name" value="PKS_NRPS_Biosynth_Enz"/>
</dbReference>
<keyword evidence="1" id="KW-0596">Phosphopantetheine</keyword>
<dbReference type="SMART" id="SM00825">
    <property type="entry name" value="PKS_KS"/>
    <property type="match status" value="1"/>
</dbReference>
<evidence type="ECO:0000256" key="7">
    <source>
        <dbReference type="SAM" id="MobiDB-lite"/>
    </source>
</evidence>
<feature type="region of interest" description="N-terminal hotdog fold" evidence="5">
    <location>
        <begin position="1258"/>
        <end position="1394"/>
    </location>
</feature>
<dbReference type="SMART" id="SM00822">
    <property type="entry name" value="PKS_KR"/>
    <property type="match status" value="1"/>
</dbReference>
<evidence type="ECO:0000256" key="3">
    <source>
        <dbReference type="ARBA" id="ARBA00022679"/>
    </source>
</evidence>
<proteinExistence type="inferred from homology"/>
<dbReference type="Pfam" id="PF16197">
    <property type="entry name" value="KAsynt_C_assoc"/>
    <property type="match status" value="1"/>
</dbReference>
<dbReference type="KEGG" id="sroi:IAG44_39385"/>
<evidence type="ECO:0000256" key="6">
    <source>
        <dbReference type="RuleBase" id="RU003694"/>
    </source>
</evidence>
<name>A0A7H0IQ31_9ACTN</name>
<dbReference type="Gene3D" id="3.10.129.110">
    <property type="entry name" value="Polyketide synthase dehydratase"/>
    <property type="match status" value="1"/>
</dbReference>
<dbReference type="GO" id="GO:0004312">
    <property type="term" value="F:fatty acid synthase activity"/>
    <property type="evidence" value="ECO:0007669"/>
    <property type="project" value="TreeGrafter"/>
</dbReference>
<comment type="caution">
    <text evidence="5">Lacks conserved residue(s) required for the propagation of feature annotation.</text>
</comment>
<organism evidence="10 11">
    <name type="scientific">Streptomyces roseirectus</name>
    <dbReference type="NCBI Taxonomy" id="2768066"/>
    <lineage>
        <taxon>Bacteria</taxon>
        <taxon>Bacillati</taxon>
        <taxon>Actinomycetota</taxon>
        <taxon>Actinomycetes</taxon>
        <taxon>Kitasatosporales</taxon>
        <taxon>Streptomycetaceae</taxon>
        <taxon>Streptomyces</taxon>
    </lineage>
</organism>
<dbReference type="InterPro" id="IPR020841">
    <property type="entry name" value="PKS_Beta-ketoAc_synthase_dom"/>
</dbReference>
<dbReference type="SUPFAM" id="SSF53901">
    <property type="entry name" value="Thiolase-like"/>
    <property type="match status" value="3"/>
</dbReference>
<evidence type="ECO:0000256" key="4">
    <source>
        <dbReference type="ARBA" id="ARBA00023268"/>
    </source>
</evidence>
<dbReference type="Proteomes" id="UP000516052">
    <property type="component" value="Chromosome"/>
</dbReference>
<feature type="domain" description="PKS/mFAS DH" evidence="9">
    <location>
        <begin position="1258"/>
        <end position="1553"/>
    </location>
</feature>
<dbReference type="Gene3D" id="3.40.50.720">
    <property type="entry name" value="NAD(P)-binding Rossmann-like Domain"/>
    <property type="match status" value="1"/>
</dbReference>
<dbReference type="InterPro" id="IPR042104">
    <property type="entry name" value="PKS_dehydratase_sf"/>
</dbReference>
<keyword evidence="3 6" id="KW-0808">Transferase</keyword>
<reference evidence="10 11" key="1">
    <citation type="submission" date="2020-08" db="EMBL/GenBank/DDBJ databases">
        <title>A novel species.</title>
        <authorList>
            <person name="Gao J."/>
        </authorList>
    </citation>
    <scope>NUCLEOTIDE SEQUENCE [LARGE SCALE GENOMIC DNA]</scope>
    <source>
        <strain evidence="10 11">CRXT-G-22</strain>
    </source>
</reference>
<gene>
    <name evidence="10" type="ORF">IAG44_39385</name>
</gene>
<dbReference type="Pfam" id="PF02801">
    <property type="entry name" value="Ketoacyl-synt_C"/>
    <property type="match status" value="1"/>
</dbReference>
<evidence type="ECO:0000256" key="5">
    <source>
        <dbReference type="PROSITE-ProRule" id="PRU01363"/>
    </source>
</evidence>
<evidence type="ECO:0000256" key="2">
    <source>
        <dbReference type="ARBA" id="ARBA00022553"/>
    </source>
</evidence>
<evidence type="ECO:0000259" key="9">
    <source>
        <dbReference type="PROSITE" id="PS52019"/>
    </source>
</evidence>
<keyword evidence="4" id="KW-0511">Multifunctional enzyme</keyword>
<dbReference type="PROSITE" id="PS52004">
    <property type="entry name" value="KS3_2"/>
    <property type="match status" value="1"/>
</dbReference>
<evidence type="ECO:0000256" key="1">
    <source>
        <dbReference type="ARBA" id="ARBA00022450"/>
    </source>
</evidence>
<feature type="region of interest" description="Disordered" evidence="7">
    <location>
        <begin position="749"/>
        <end position="789"/>
    </location>
</feature>
<feature type="region of interest" description="C-terminal hotdog fold" evidence="5">
    <location>
        <begin position="1407"/>
        <end position="1553"/>
    </location>
</feature>
<dbReference type="RefSeq" id="WP_187751820.1">
    <property type="nucleotide sequence ID" value="NZ_CP060828.1"/>
</dbReference>
<dbReference type="InterPro" id="IPR013968">
    <property type="entry name" value="PKS_KR"/>
</dbReference>
<evidence type="ECO:0000313" key="10">
    <source>
        <dbReference type="EMBL" id="QNP74897.1"/>
    </source>
</evidence>
<keyword evidence="2" id="KW-0597">Phosphoprotein</keyword>
<dbReference type="PROSITE" id="PS52019">
    <property type="entry name" value="PKS_MFAS_DH"/>
    <property type="match status" value="1"/>
</dbReference>
<dbReference type="InterPro" id="IPR049900">
    <property type="entry name" value="PKS_mFAS_DH"/>
</dbReference>
<dbReference type="InterPro" id="IPR057326">
    <property type="entry name" value="KR_dom"/>
</dbReference>
<evidence type="ECO:0000259" key="8">
    <source>
        <dbReference type="PROSITE" id="PS52004"/>
    </source>
</evidence>
<dbReference type="EMBL" id="CP060828">
    <property type="protein sequence ID" value="QNP74897.1"/>
    <property type="molecule type" value="Genomic_DNA"/>
</dbReference>
<feature type="region of interest" description="Disordered" evidence="7">
    <location>
        <begin position="1235"/>
        <end position="1269"/>
    </location>
</feature>
<dbReference type="CDD" id="cd00833">
    <property type="entry name" value="PKS"/>
    <property type="match status" value="1"/>
</dbReference>
<comment type="similarity">
    <text evidence="6">Belongs to the thiolase-like superfamily. Beta-ketoacyl-ACP synthases family.</text>
</comment>
<evidence type="ECO:0000313" key="11">
    <source>
        <dbReference type="Proteomes" id="UP000516052"/>
    </source>
</evidence>